<dbReference type="WBParaSite" id="nRc.2.0.1.t28653-RA">
    <property type="protein sequence ID" value="nRc.2.0.1.t28653-RA"/>
    <property type="gene ID" value="nRc.2.0.1.g28653"/>
</dbReference>
<evidence type="ECO:0000313" key="2">
    <source>
        <dbReference type="WBParaSite" id="nRc.2.0.1.t28653-RA"/>
    </source>
</evidence>
<accession>A0A915JRA6</accession>
<keyword evidence="1" id="KW-1185">Reference proteome</keyword>
<organism evidence="1 2">
    <name type="scientific">Romanomermis culicivorax</name>
    <name type="common">Nematode worm</name>
    <dbReference type="NCBI Taxonomy" id="13658"/>
    <lineage>
        <taxon>Eukaryota</taxon>
        <taxon>Metazoa</taxon>
        <taxon>Ecdysozoa</taxon>
        <taxon>Nematoda</taxon>
        <taxon>Enoplea</taxon>
        <taxon>Dorylaimia</taxon>
        <taxon>Mermithida</taxon>
        <taxon>Mermithoidea</taxon>
        <taxon>Mermithidae</taxon>
        <taxon>Romanomermis</taxon>
    </lineage>
</organism>
<proteinExistence type="predicted"/>
<reference evidence="2" key="1">
    <citation type="submission" date="2022-11" db="UniProtKB">
        <authorList>
            <consortium name="WormBaseParasite"/>
        </authorList>
    </citation>
    <scope>IDENTIFICATION</scope>
</reference>
<name>A0A915JRA6_ROMCU</name>
<sequence length="88" mass="10253">MIYNLSILKFEKQVLIVDELTTLDRMKSFVIESLRPPQVEFNAINYIIIRKIYDKFYLIISPQGQKSALFSKLRSSIISEALSGYKFS</sequence>
<evidence type="ECO:0000313" key="1">
    <source>
        <dbReference type="Proteomes" id="UP000887565"/>
    </source>
</evidence>
<protein>
    <submittedName>
        <fullName evidence="2">Uncharacterized protein</fullName>
    </submittedName>
</protein>
<dbReference type="Proteomes" id="UP000887565">
    <property type="component" value="Unplaced"/>
</dbReference>
<dbReference type="AlphaFoldDB" id="A0A915JRA6"/>